<proteinExistence type="predicted"/>
<sequence length="178" mass="21254">MVHLEHFSEHPLDYITEFYTAEKVRIDSCPHCHSCRRLHLHGIYHRHVIWYEDVFSIPVQRHYCIHCGKTVSILPSFCHSGFQLALPFLLELLWAFFNRIPSGCALAHQHRHFITRRFLFCLNRLIEYFRICHDPLIVFPDFGHKKAIKLLEMVYSVGKPHIFGKRYHDHFKIGFMAL</sequence>
<protein>
    <submittedName>
        <fullName evidence="1">Uncharacterized protein</fullName>
    </submittedName>
</protein>
<reference evidence="1 2" key="1">
    <citation type="submission" date="2015-09" db="EMBL/GenBank/DDBJ databases">
        <title>Genome sequence of Acetobacterium wieringae DSM 1911.</title>
        <authorList>
            <person name="Poehlein A."/>
            <person name="Bengelsdorf F.R."/>
            <person name="Schiel-Bengelsdorf B."/>
            <person name="Duerre P."/>
            <person name="Daniel R."/>
        </authorList>
    </citation>
    <scope>NUCLEOTIDE SEQUENCE [LARGE SCALE GENOMIC DNA]</scope>
    <source>
        <strain evidence="1 2">DSM 1911</strain>
    </source>
</reference>
<gene>
    <name evidence="1" type="ORF">ACWI_36400</name>
</gene>
<comment type="caution">
    <text evidence="1">The sequence shown here is derived from an EMBL/GenBank/DDBJ whole genome shotgun (WGS) entry which is preliminary data.</text>
</comment>
<dbReference type="AlphaFoldDB" id="A0A1F2PBU2"/>
<name>A0A1F2PBU2_9FIRM</name>
<dbReference type="OrthoDB" id="2867419at2"/>
<accession>A0A1F2PBU2</accession>
<dbReference type="STRING" id="52694.ACWI_36400"/>
<organism evidence="1 2">
    <name type="scientific">Acetobacterium wieringae</name>
    <dbReference type="NCBI Taxonomy" id="52694"/>
    <lineage>
        <taxon>Bacteria</taxon>
        <taxon>Bacillati</taxon>
        <taxon>Bacillota</taxon>
        <taxon>Clostridia</taxon>
        <taxon>Eubacteriales</taxon>
        <taxon>Eubacteriaceae</taxon>
        <taxon>Acetobacterium</taxon>
    </lineage>
</organism>
<dbReference type="Proteomes" id="UP000176244">
    <property type="component" value="Unassembled WGS sequence"/>
</dbReference>
<dbReference type="RefSeq" id="WP_084633884.1">
    <property type="nucleotide sequence ID" value="NZ_LKEU01000054.1"/>
</dbReference>
<evidence type="ECO:0000313" key="1">
    <source>
        <dbReference type="EMBL" id="OFV68889.1"/>
    </source>
</evidence>
<dbReference type="EMBL" id="LKEU01000054">
    <property type="protein sequence ID" value="OFV68889.1"/>
    <property type="molecule type" value="Genomic_DNA"/>
</dbReference>
<evidence type="ECO:0000313" key="2">
    <source>
        <dbReference type="Proteomes" id="UP000176244"/>
    </source>
</evidence>